<organism evidence="12 13">
    <name type="scientific">Chlamydomonas schloesseri</name>
    <dbReference type="NCBI Taxonomy" id="2026947"/>
    <lineage>
        <taxon>Eukaryota</taxon>
        <taxon>Viridiplantae</taxon>
        <taxon>Chlorophyta</taxon>
        <taxon>core chlorophytes</taxon>
        <taxon>Chlorophyceae</taxon>
        <taxon>CS clade</taxon>
        <taxon>Chlamydomonadales</taxon>
        <taxon>Chlamydomonadaceae</taxon>
        <taxon>Chlamydomonas</taxon>
    </lineage>
</organism>
<feature type="compositionally biased region" description="Basic and acidic residues" evidence="11">
    <location>
        <begin position="1221"/>
        <end position="1247"/>
    </location>
</feature>
<dbReference type="InterPro" id="IPR011047">
    <property type="entry name" value="Quinoprotein_ADH-like_sf"/>
</dbReference>
<evidence type="ECO:0000256" key="11">
    <source>
        <dbReference type="SAM" id="MobiDB-lite"/>
    </source>
</evidence>
<feature type="coiled-coil region" evidence="10">
    <location>
        <begin position="1811"/>
        <end position="1843"/>
    </location>
</feature>
<feature type="region of interest" description="Disordered" evidence="11">
    <location>
        <begin position="1562"/>
        <end position="1609"/>
    </location>
</feature>
<feature type="compositionally biased region" description="Gly residues" evidence="11">
    <location>
        <begin position="1464"/>
        <end position="1474"/>
    </location>
</feature>
<dbReference type="Pfam" id="PF00400">
    <property type="entry name" value="WD40"/>
    <property type="match status" value="3"/>
</dbReference>
<dbReference type="PROSITE" id="PS50082">
    <property type="entry name" value="WD_REPEATS_2"/>
    <property type="match status" value="1"/>
</dbReference>
<protein>
    <recommendedName>
        <fullName evidence="14">Cilia- and flagella-associated protein 43</fullName>
    </recommendedName>
</protein>
<dbReference type="InterPro" id="IPR001680">
    <property type="entry name" value="WD40_rpt"/>
</dbReference>
<dbReference type="EMBL" id="JAEHOD010000022">
    <property type="protein sequence ID" value="KAG2447457.1"/>
    <property type="molecule type" value="Genomic_DNA"/>
</dbReference>
<evidence type="ECO:0000256" key="5">
    <source>
        <dbReference type="ARBA" id="ARBA00022737"/>
    </source>
</evidence>
<feature type="region of interest" description="Disordered" evidence="11">
    <location>
        <begin position="97"/>
        <end position="121"/>
    </location>
</feature>
<evidence type="ECO:0000313" key="13">
    <source>
        <dbReference type="Proteomes" id="UP000613740"/>
    </source>
</evidence>
<keyword evidence="7" id="KW-0206">Cytoskeleton</keyword>
<feature type="coiled-coil region" evidence="10">
    <location>
        <begin position="1888"/>
        <end position="1915"/>
    </location>
</feature>
<dbReference type="Pfam" id="PF25828">
    <property type="entry name" value="CC_Cfap43"/>
    <property type="match status" value="3"/>
</dbReference>
<feature type="region of interest" description="Disordered" evidence="11">
    <location>
        <begin position="1926"/>
        <end position="1955"/>
    </location>
</feature>
<feature type="compositionally biased region" description="Low complexity" evidence="11">
    <location>
        <begin position="846"/>
        <end position="855"/>
    </location>
</feature>
<evidence type="ECO:0000256" key="3">
    <source>
        <dbReference type="ARBA" id="ARBA00022490"/>
    </source>
</evidence>
<proteinExistence type="predicted"/>
<name>A0A836B4M3_9CHLO</name>
<dbReference type="PROSITE" id="PS50294">
    <property type="entry name" value="WD_REPEATS_REGION"/>
    <property type="match status" value="1"/>
</dbReference>
<dbReference type="PANTHER" id="PTHR14885:SF1">
    <property type="entry name" value="CILIA- AND FLAGELLA-ASSOCIATED PROTEIN 43"/>
    <property type="match status" value="1"/>
</dbReference>
<feature type="region of interest" description="Disordered" evidence="11">
    <location>
        <begin position="576"/>
        <end position="606"/>
    </location>
</feature>
<feature type="compositionally biased region" description="Polar residues" evidence="11">
    <location>
        <begin position="1945"/>
        <end position="1955"/>
    </location>
</feature>
<evidence type="ECO:0000256" key="8">
    <source>
        <dbReference type="ARBA" id="ARBA00023273"/>
    </source>
</evidence>
<evidence type="ECO:0000256" key="4">
    <source>
        <dbReference type="ARBA" id="ARBA00022574"/>
    </source>
</evidence>
<feature type="compositionally biased region" description="Gly residues" evidence="11">
    <location>
        <begin position="1525"/>
        <end position="1538"/>
    </location>
</feature>
<dbReference type="OrthoDB" id="535167at2759"/>
<gene>
    <name evidence="12" type="ORF">HYH02_007780</name>
</gene>
<comment type="subcellular location">
    <subcellularLocation>
        <location evidence="1">Cell projection</location>
        <location evidence="1">Cilium</location>
    </subcellularLocation>
    <subcellularLocation>
        <location evidence="2">Cytoplasm</location>
        <location evidence="2">Cytoskeleton</location>
    </subcellularLocation>
</comment>
<evidence type="ECO:0000256" key="1">
    <source>
        <dbReference type="ARBA" id="ARBA00004138"/>
    </source>
</evidence>
<dbReference type="SMART" id="SM00320">
    <property type="entry name" value="WD40"/>
    <property type="match status" value="7"/>
</dbReference>
<evidence type="ECO:0000256" key="9">
    <source>
        <dbReference type="PROSITE-ProRule" id="PRU00221"/>
    </source>
</evidence>
<dbReference type="PANTHER" id="PTHR14885">
    <property type="entry name" value="CILIA- AND FLAGELLA-ASSOCIATED PROTEIN 43-RELATED"/>
    <property type="match status" value="1"/>
</dbReference>
<keyword evidence="4 9" id="KW-0853">WD repeat</keyword>
<feature type="region of interest" description="Disordered" evidence="11">
    <location>
        <begin position="835"/>
        <end position="861"/>
    </location>
</feature>
<feature type="compositionally biased region" description="Low complexity" evidence="11">
    <location>
        <begin position="1580"/>
        <end position="1595"/>
    </location>
</feature>
<feature type="region of interest" description="Disordered" evidence="11">
    <location>
        <begin position="1216"/>
        <end position="1247"/>
    </location>
</feature>
<evidence type="ECO:0000256" key="2">
    <source>
        <dbReference type="ARBA" id="ARBA00004245"/>
    </source>
</evidence>
<dbReference type="GO" id="GO:0060271">
    <property type="term" value="P:cilium assembly"/>
    <property type="evidence" value="ECO:0007669"/>
    <property type="project" value="TreeGrafter"/>
</dbReference>
<feature type="region of interest" description="Disordered" evidence="11">
    <location>
        <begin position="272"/>
        <end position="298"/>
    </location>
</feature>
<feature type="compositionally biased region" description="Low complexity" evidence="11">
    <location>
        <begin position="1497"/>
        <end position="1524"/>
    </location>
</feature>
<keyword evidence="5" id="KW-0677">Repeat</keyword>
<dbReference type="SUPFAM" id="SSF50998">
    <property type="entry name" value="Quinoprotein alcohol dehydrogenase-like"/>
    <property type="match status" value="1"/>
</dbReference>
<keyword evidence="13" id="KW-1185">Reference proteome</keyword>
<feature type="compositionally biased region" description="Pro residues" evidence="11">
    <location>
        <begin position="835"/>
        <end position="845"/>
    </location>
</feature>
<dbReference type="Proteomes" id="UP000613740">
    <property type="component" value="Unassembled WGS sequence"/>
</dbReference>
<evidence type="ECO:0000256" key="7">
    <source>
        <dbReference type="ARBA" id="ARBA00023212"/>
    </source>
</evidence>
<feature type="repeat" description="WD" evidence="9">
    <location>
        <begin position="415"/>
        <end position="456"/>
    </location>
</feature>
<dbReference type="InterPro" id="IPR015943">
    <property type="entry name" value="WD40/YVTN_repeat-like_dom_sf"/>
</dbReference>
<feature type="compositionally biased region" description="Gly residues" evidence="11">
    <location>
        <begin position="272"/>
        <end position="283"/>
    </location>
</feature>
<keyword evidence="6 10" id="KW-0175">Coiled coil</keyword>
<keyword evidence="3" id="KW-0963">Cytoplasm</keyword>
<comment type="caution">
    <text evidence="12">The sequence shown here is derived from an EMBL/GenBank/DDBJ whole genome shotgun (WGS) entry which is preliminary data.</text>
</comment>
<reference evidence="12" key="1">
    <citation type="journal article" date="2020" name="bioRxiv">
        <title>Comparative genomics of Chlamydomonas.</title>
        <authorList>
            <person name="Craig R.J."/>
            <person name="Hasan A.R."/>
            <person name="Ness R.W."/>
            <person name="Keightley P.D."/>
        </authorList>
    </citation>
    <scope>NUCLEOTIDE SEQUENCE</scope>
    <source>
        <strain evidence="12">CCAP 11/173</strain>
    </source>
</reference>
<evidence type="ECO:0000256" key="6">
    <source>
        <dbReference type="ARBA" id="ARBA00023054"/>
    </source>
</evidence>
<dbReference type="Gene3D" id="2.130.10.10">
    <property type="entry name" value="YVTN repeat-like/Quinoprotein amine dehydrogenase"/>
    <property type="match status" value="3"/>
</dbReference>
<keyword evidence="8" id="KW-0966">Cell projection</keyword>
<evidence type="ECO:0000313" key="12">
    <source>
        <dbReference type="EMBL" id="KAG2447457.1"/>
    </source>
</evidence>
<evidence type="ECO:0000256" key="10">
    <source>
        <dbReference type="SAM" id="Coils"/>
    </source>
</evidence>
<feature type="region of interest" description="Disordered" evidence="11">
    <location>
        <begin position="1457"/>
        <end position="1541"/>
    </location>
</feature>
<sequence length="1955" mass="199930">MSLQTRSAVGYSGGQVAWTGPDECAWTCGNAVVLHSLGSKAQRVLKGTGFGISCFAVNKRHGLLAIAEKGLKPLVTVYSTKTLQPLAKLMPGDVREQRVEGVGGSADKASGSGPGASKQAAGPSVVLGVTCLAFSTDGERLVVCGDEPDCSVIVYGWRKAEVLGRSRMPAAAGSVSSTSPASAASFHPLDASVLATSGPGGACAVWFLEPLWEKSVFRPLQLAPGALPAGAEVTCHCWGPAGLYAGTSTGGLVLLDPATMAPLQLHAGAGGAAGEGAAGGSGGTASPTPGASSGGAASGGVPAVVPDAVASGAAVTALALNRDLVAVAAADGSVRVFTALPAGPAAAAAATGPPSLSHEVWLGRAGPARGMAVASAECGGGDHATLLLGCPDGTVYRAPLAPKQGGGATHSALVVDCHTGRLAGVVPHPGGGAFVTTGSDGSVRVWSATDGALLGRKQLSSAQTALAAAAPGASLVAVGSETGVVRVMVLPPATSAASAAASDAPLPALRVLFRQRLHSSPVDVLVFSPANDLLLSAGRDGNAWLCSVDARGGRVRPLGCLPLPPGERVLSATWPRSAHTEHGSHGSGSGHTQAGHVSSTPAEGDEPSCLLSLAGGGLMCLTASAELHSGNWRNPHADMALVRPLGAGGGVGAGGGASRALGSDTGEGAGVPELVTIKLLRLEVPMLALAAVPGDRYGDTYGLGADKQLHKLVLPAEAAAWAGLRARPLRSAQHVPAHARASGGVALAPGGHLLASGAADGTVALRNMSLIALAQQQQGGEGAAGTNLHDITAGGVVTVSFDATGRYLASAGADGALIVYELVGSALAGPQHLVTPPPAAAPPALPAGSAAASRAEGGDDFDDPTELTAVAAARRDAAMGGVEGAAGGESKRAAVASRLATLRARIADLLTANEAAPELERLTRNEMIVDVGLVEELQRETERRVAGVQADVKKEHLRTELLAERVRRMVWDSMAVKGAVVSGLRAPLRVHNFPLTQPGQHERVLKQVTMLRRVELAEQAALGMIPYGLMFRGKGLEGLLGEDDLLDGTHSTADIAAAVAAAAAAATAAAAASAAAGGAGGGAGGAAGGAGAGGAGGGAAPASELDALLYSDFDVYCNTRKALQVQLLKQKMRDVQAAFNTEFNKVAAAKKADCDRIADLNARLDDTLKDLRKLGAGPPAGLLDERFSLNAQQDTRDNLVATVLTVRDDEVSAERYVSPAERAKQEAARKADEEAAKRSAKDNAGERALRQMMGGTLAARGGGHDDSNPFSLPKPAWLVALGVDPDAVNPKLITEEQNRELKEWQAKEKSLQEERAKRITVLEMELRTAKAAVEELVGRFDDSLAALAARRHRAASEVCALEARIVMLAAGLRRCAKTSEAVERGLLARLGAAKEAHGRAAGELSERRAALEALEARQAQLGADERLMDRNFKKEFAEADIHVNRLLQLYRARKPEQLVSTPGGPAGGHQGPAGGEDSSSGSFSRVQGGAPGLHGQASLAHSPSGAAAGGEASSAAMAAGASGASSGGAPTGGAGAGGPPANITPTYTHALPLPPAVVAATTLDPFPDLPPGAAGHDRPSSSSLHPSHSHANVHGSHSHHHLSAAAAAAGQADPLHNLSGLKPEGLDAALWERFVAYRAERLAAEAGARAAAGDLVVARRDLPELEAREAALSSEMEGLMGSITALRSERKVAAYDNEVQLRLLAGQVEALPPRAASSDMSDARLLGRGVVESLNSVVLGKGTKKVELLTAMKDFKRGIYAAQWEAQAADMRLDDLRAKIRDLQLLHVTRDMQTVLKDGEDRSSALEAANLEALMKQRERLHAKALEDKRRRLRKLAADVTARSAQNQEVAVHLVTLGKVLEEQQRLQAGMQSANDQATRRMRSLVTHKKLKEIALAQQNELGELRQQLEKLRLRTYPTFIESGAVAGMPSLPPRLPPDIKLLTGSPSSSVAGRT</sequence>
<dbReference type="GO" id="GO:0005930">
    <property type="term" value="C:axoneme"/>
    <property type="evidence" value="ECO:0007669"/>
    <property type="project" value="TreeGrafter"/>
</dbReference>
<accession>A0A836B4M3</accession>
<evidence type="ECO:0008006" key="14">
    <source>
        <dbReference type="Google" id="ProtNLM"/>
    </source>
</evidence>